<dbReference type="EMBL" id="LR134359">
    <property type="protein sequence ID" value="VEG60012.1"/>
    <property type="molecule type" value="Genomic_DNA"/>
</dbReference>
<evidence type="ECO:0000256" key="4">
    <source>
        <dbReference type="ARBA" id="ARBA00022679"/>
    </source>
</evidence>
<dbReference type="GO" id="GO:0004721">
    <property type="term" value="F:phosphoprotein phosphatase activity"/>
    <property type="evidence" value="ECO:0007669"/>
    <property type="project" value="TreeGrafter"/>
</dbReference>
<evidence type="ECO:0000259" key="7">
    <source>
        <dbReference type="Pfam" id="PF02518"/>
    </source>
</evidence>
<evidence type="ECO:0000256" key="1">
    <source>
        <dbReference type="ARBA" id="ARBA00000085"/>
    </source>
</evidence>
<keyword evidence="3" id="KW-0597">Phosphoprotein</keyword>
<dbReference type="GO" id="GO:0016036">
    <property type="term" value="P:cellular response to phosphate starvation"/>
    <property type="evidence" value="ECO:0007669"/>
    <property type="project" value="TreeGrafter"/>
</dbReference>
<keyword evidence="5 8" id="KW-0418">Kinase</keyword>
<gene>
    <name evidence="8" type="primary">dccS_1</name>
    <name evidence="8" type="ORF">NCTC11951_00052</name>
</gene>
<evidence type="ECO:0000313" key="9">
    <source>
        <dbReference type="Proteomes" id="UP000275504"/>
    </source>
</evidence>
<protein>
    <recommendedName>
        <fullName evidence="2">histidine kinase</fullName>
        <ecNumber evidence="2">2.7.13.3</ecNumber>
    </recommendedName>
</protein>
<dbReference type="Proteomes" id="UP000275504">
    <property type="component" value="Chromosome"/>
</dbReference>
<dbReference type="CDD" id="cd00075">
    <property type="entry name" value="HATPase"/>
    <property type="match status" value="1"/>
</dbReference>
<evidence type="ECO:0000256" key="3">
    <source>
        <dbReference type="ARBA" id="ARBA00022553"/>
    </source>
</evidence>
<dbReference type="InterPro" id="IPR036890">
    <property type="entry name" value="HATPase_C_sf"/>
</dbReference>
<accession>A0A3S4S508</accession>
<dbReference type="Pfam" id="PF02518">
    <property type="entry name" value="HATPase_c"/>
    <property type="match status" value="1"/>
</dbReference>
<evidence type="ECO:0000256" key="5">
    <source>
        <dbReference type="ARBA" id="ARBA00022777"/>
    </source>
</evidence>
<dbReference type="SUPFAM" id="SSF55874">
    <property type="entry name" value="ATPase domain of HSP90 chaperone/DNA topoisomerase II/histidine kinase"/>
    <property type="match status" value="1"/>
</dbReference>
<dbReference type="Gene3D" id="3.30.565.10">
    <property type="entry name" value="Histidine kinase-like ATPase, C-terminal domain"/>
    <property type="match status" value="1"/>
</dbReference>
<keyword evidence="6" id="KW-0902">Two-component regulatory system</keyword>
<dbReference type="AlphaFoldDB" id="A0A3S4S508"/>
<dbReference type="PANTHER" id="PTHR45453:SF1">
    <property type="entry name" value="PHOSPHATE REGULON SENSOR PROTEIN PHOR"/>
    <property type="match status" value="1"/>
</dbReference>
<dbReference type="InterPro" id="IPR050351">
    <property type="entry name" value="BphY/WalK/GraS-like"/>
</dbReference>
<keyword evidence="4 8" id="KW-0808">Transferase</keyword>
<dbReference type="GO" id="GO:0000155">
    <property type="term" value="F:phosphorelay sensor kinase activity"/>
    <property type="evidence" value="ECO:0007669"/>
    <property type="project" value="TreeGrafter"/>
</dbReference>
<evidence type="ECO:0000256" key="6">
    <source>
        <dbReference type="ARBA" id="ARBA00023012"/>
    </source>
</evidence>
<organism evidence="8 9">
    <name type="scientific">Campylobacter jejuni subsp. doylei</name>
    <dbReference type="NCBI Taxonomy" id="32021"/>
    <lineage>
        <taxon>Bacteria</taxon>
        <taxon>Pseudomonadati</taxon>
        <taxon>Campylobacterota</taxon>
        <taxon>Epsilonproteobacteria</taxon>
        <taxon>Campylobacterales</taxon>
        <taxon>Campylobacteraceae</taxon>
        <taxon>Campylobacter</taxon>
    </lineage>
</organism>
<sequence>MNKKITLKLDLNQANIFASKNQISKLIDNLISNAIKYNKKGGVIYIISKAIFLGVADTGCGISKSNLNHIFERYTRFNKEQGGFWHRSFLVKKYAMIMASKSLVNQWKIKGVFLSWGTKEDLKKG</sequence>
<name>A0A3S4S508_CAMJU</name>
<dbReference type="EC" id="2.7.13.3" evidence="2"/>
<comment type="catalytic activity">
    <reaction evidence="1">
        <text>ATP + protein L-histidine = ADP + protein N-phospho-L-histidine.</text>
        <dbReference type="EC" id="2.7.13.3"/>
    </reaction>
</comment>
<evidence type="ECO:0000256" key="2">
    <source>
        <dbReference type="ARBA" id="ARBA00012438"/>
    </source>
</evidence>
<dbReference type="PANTHER" id="PTHR45453">
    <property type="entry name" value="PHOSPHATE REGULON SENSOR PROTEIN PHOR"/>
    <property type="match status" value="1"/>
</dbReference>
<feature type="domain" description="Histidine kinase/HSP90-like ATPase" evidence="7">
    <location>
        <begin position="21"/>
        <end position="84"/>
    </location>
</feature>
<reference evidence="8 9" key="1">
    <citation type="submission" date="2018-12" db="EMBL/GenBank/DDBJ databases">
        <authorList>
            <consortium name="Pathogen Informatics"/>
        </authorList>
    </citation>
    <scope>NUCLEOTIDE SEQUENCE [LARGE SCALE GENOMIC DNA]</scope>
    <source>
        <strain evidence="8 9">NCTC11951</strain>
    </source>
</reference>
<evidence type="ECO:0000313" key="8">
    <source>
        <dbReference type="EMBL" id="VEG60012.1"/>
    </source>
</evidence>
<dbReference type="InterPro" id="IPR003594">
    <property type="entry name" value="HATPase_dom"/>
</dbReference>
<dbReference type="GO" id="GO:0005886">
    <property type="term" value="C:plasma membrane"/>
    <property type="evidence" value="ECO:0007669"/>
    <property type="project" value="TreeGrafter"/>
</dbReference>
<proteinExistence type="predicted"/>